<dbReference type="OMA" id="KGCAKSQ"/>
<dbReference type="PANTHER" id="PTHR10578:SF146">
    <property type="entry name" value="OXIDASE, PUTATIVE-RELATED"/>
    <property type="match status" value="1"/>
</dbReference>
<comment type="catalytic activity">
    <reaction evidence="6">
        <text>2-hydroxyoctanoate + O2 = 2-oxooctanoate + H2O2</text>
        <dbReference type="Rhea" id="RHEA:67940"/>
        <dbReference type="ChEBI" id="CHEBI:15379"/>
        <dbReference type="ChEBI" id="CHEBI:16240"/>
        <dbReference type="ChEBI" id="CHEBI:133514"/>
        <dbReference type="ChEBI" id="CHEBI:176689"/>
    </reaction>
    <physiologicalReaction direction="left-to-right" evidence="6">
        <dbReference type="Rhea" id="RHEA:67941"/>
    </physiologicalReaction>
</comment>
<name>A0A9J6FQX5_HAELO</name>
<dbReference type="PANTHER" id="PTHR10578">
    <property type="entry name" value="S -2-HYDROXY-ACID OXIDASE-RELATED"/>
    <property type="match status" value="1"/>
</dbReference>
<dbReference type="SUPFAM" id="SSF51395">
    <property type="entry name" value="FMN-linked oxidoreductases"/>
    <property type="match status" value="2"/>
</dbReference>
<dbReference type="PROSITE" id="PS00557">
    <property type="entry name" value="FMN_HYDROXY_ACID_DH_1"/>
    <property type="match status" value="2"/>
</dbReference>
<evidence type="ECO:0000256" key="3">
    <source>
        <dbReference type="ARBA" id="ARBA00023002"/>
    </source>
</evidence>
<feature type="domain" description="FMN hydroxy acid dehydrogenase" evidence="7">
    <location>
        <begin position="409"/>
        <end position="775"/>
    </location>
</feature>
<evidence type="ECO:0000259" key="7">
    <source>
        <dbReference type="PROSITE" id="PS51349"/>
    </source>
</evidence>
<dbReference type="EC" id="1.1.3.15" evidence="2"/>
<dbReference type="OrthoDB" id="25826at2759"/>
<evidence type="ECO:0000256" key="5">
    <source>
        <dbReference type="ARBA" id="ARBA00029325"/>
    </source>
</evidence>
<comment type="cofactor">
    <cofactor evidence="1">
        <name>FMN</name>
        <dbReference type="ChEBI" id="CHEBI:58210"/>
    </cofactor>
</comment>
<evidence type="ECO:0000256" key="4">
    <source>
        <dbReference type="ARBA" id="ARBA00024042"/>
    </source>
</evidence>
<dbReference type="Proteomes" id="UP000821853">
    <property type="component" value="Unassembled WGS sequence"/>
</dbReference>
<keyword evidence="9" id="KW-1185">Reference proteome</keyword>
<dbReference type="PROSITE" id="PS51349">
    <property type="entry name" value="FMN_HYDROXY_ACID_DH_2"/>
    <property type="match status" value="2"/>
</dbReference>
<evidence type="ECO:0000256" key="2">
    <source>
        <dbReference type="ARBA" id="ARBA00013087"/>
    </source>
</evidence>
<protein>
    <recommendedName>
        <fullName evidence="2">(S)-2-hydroxy-acid oxidase</fullName>
        <ecNumber evidence="2">1.1.3.15</ecNumber>
    </recommendedName>
</protein>
<comment type="catalytic activity">
    <reaction evidence="5">
        <text>a (2S)-2-hydroxycarboxylate + O2 = a 2-oxocarboxylate + H2O2</text>
        <dbReference type="Rhea" id="RHEA:16789"/>
        <dbReference type="ChEBI" id="CHEBI:15379"/>
        <dbReference type="ChEBI" id="CHEBI:16240"/>
        <dbReference type="ChEBI" id="CHEBI:35179"/>
        <dbReference type="ChEBI" id="CHEBI:58123"/>
        <dbReference type="EC" id="1.1.3.15"/>
    </reaction>
    <physiologicalReaction direction="left-to-right" evidence="5">
        <dbReference type="Rhea" id="RHEA:16790"/>
    </physiologicalReaction>
</comment>
<keyword evidence="3" id="KW-0560">Oxidoreductase</keyword>
<evidence type="ECO:0000313" key="9">
    <source>
        <dbReference type="Proteomes" id="UP000821853"/>
    </source>
</evidence>
<dbReference type="InterPro" id="IPR000262">
    <property type="entry name" value="FMN-dep_DH"/>
</dbReference>
<evidence type="ECO:0000256" key="1">
    <source>
        <dbReference type="ARBA" id="ARBA00001917"/>
    </source>
</evidence>
<comment type="similarity">
    <text evidence="4">Belongs to the FMN-dependent alpha-hydroxy acid dehydrogenase family.</text>
</comment>
<reference evidence="8 9" key="1">
    <citation type="journal article" date="2020" name="Cell">
        <title>Large-Scale Comparative Analyses of Tick Genomes Elucidate Their Genetic Diversity and Vector Capacities.</title>
        <authorList>
            <consortium name="Tick Genome and Microbiome Consortium (TIGMIC)"/>
            <person name="Jia N."/>
            <person name="Wang J."/>
            <person name="Shi W."/>
            <person name="Du L."/>
            <person name="Sun Y."/>
            <person name="Zhan W."/>
            <person name="Jiang J.F."/>
            <person name="Wang Q."/>
            <person name="Zhang B."/>
            <person name="Ji P."/>
            <person name="Bell-Sakyi L."/>
            <person name="Cui X.M."/>
            <person name="Yuan T.T."/>
            <person name="Jiang B.G."/>
            <person name="Yang W.F."/>
            <person name="Lam T.T."/>
            <person name="Chang Q.C."/>
            <person name="Ding S.J."/>
            <person name="Wang X.J."/>
            <person name="Zhu J.G."/>
            <person name="Ruan X.D."/>
            <person name="Zhao L."/>
            <person name="Wei J.T."/>
            <person name="Ye R.Z."/>
            <person name="Que T.C."/>
            <person name="Du C.H."/>
            <person name="Zhou Y.H."/>
            <person name="Cheng J.X."/>
            <person name="Dai P.F."/>
            <person name="Guo W.B."/>
            <person name="Han X.H."/>
            <person name="Huang E.J."/>
            <person name="Li L.F."/>
            <person name="Wei W."/>
            <person name="Gao Y.C."/>
            <person name="Liu J.Z."/>
            <person name="Shao H.Z."/>
            <person name="Wang X."/>
            <person name="Wang C.C."/>
            <person name="Yang T.C."/>
            <person name="Huo Q.B."/>
            <person name="Li W."/>
            <person name="Chen H.Y."/>
            <person name="Chen S.E."/>
            <person name="Zhou L.G."/>
            <person name="Ni X.B."/>
            <person name="Tian J.H."/>
            <person name="Sheng Y."/>
            <person name="Liu T."/>
            <person name="Pan Y.S."/>
            <person name="Xia L.Y."/>
            <person name="Li J."/>
            <person name="Zhao F."/>
            <person name="Cao W.C."/>
        </authorList>
    </citation>
    <scope>NUCLEOTIDE SEQUENCE [LARGE SCALE GENOMIC DNA]</scope>
    <source>
        <strain evidence="8">HaeL-2018</strain>
    </source>
</reference>
<gene>
    <name evidence="8" type="ORF">HPB48_016279</name>
</gene>
<dbReference type="GO" id="GO:0003973">
    <property type="term" value="F:(S)-2-hydroxy-acid oxidase activity"/>
    <property type="evidence" value="ECO:0007669"/>
    <property type="project" value="UniProtKB-EC"/>
</dbReference>
<dbReference type="Pfam" id="PF01070">
    <property type="entry name" value="FMN_dh"/>
    <property type="match status" value="2"/>
</dbReference>
<dbReference type="InterPro" id="IPR008259">
    <property type="entry name" value="FMN_hydac_DH_AS"/>
</dbReference>
<dbReference type="InterPro" id="IPR012133">
    <property type="entry name" value="Alpha-hydoxy_acid_DH_FMN"/>
</dbReference>
<accession>A0A9J6FQX5</accession>
<dbReference type="Gene3D" id="3.20.20.70">
    <property type="entry name" value="Aldolase class I"/>
    <property type="match status" value="2"/>
</dbReference>
<dbReference type="VEuPathDB" id="VectorBase:HLOH_051821"/>
<evidence type="ECO:0000256" key="6">
    <source>
        <dbReference type="ARBA" id="ARBA00029327"/>
    </source>
</evidence>
<dbReference type="AlphaFoldDB" id="A0A9J6FQX5"/>
<dbReference type="InterPro" id="IPR013785">
    <property type="entry name" value="Aldolase_TIM"/>
</dbReference>
<proteinExistence type="inferred from homology"/>
<dbReference type="FunFam" id="3.20.20.70:FF:000056">
    <property type="entry name" value="hydroxyacid oxidase 2"/>
    <property type="match status" value="2"/>
</dbReference>
<comment type="caution">
    <text evidence="8">The sequence shown here is derived from an EMBL/GenBank/DDBJ whole genome shotgun (WGS) entry which is preliminary data.</text>
</comment>
<evidence type="ECO:0000313" key="8">
    <source>
        <dbReference type="EMBL" id="KAH9365501.1"/>
    </source>
</evidence>
<organism evidence="8 9">
    <name type="scientific">Haemaphysalis longicornis</name>
    <name type="common">Bush tick</name>
    <dbReference type="NCBI Taxonomy" id="44386"/>
    <lineage>
        <taxon>Eukaryota</taxon>
        <taxon>Metazoa</taxon>
        <taxon>Ecdysozoa</taxon>
        <taxon>Arthropoda</taxon>
        <taxon>Chelicerata</taxon>
        <taxon>Arachnida</taxon>
        <taxon>Acari</taxon>
        <taxon>Parasitiformes</taxon>
        <taxon>Ixodida</taxon>
        <taxon>Ixodoidea</taxon>
        <taxon>Ixodidae</taxon>
        <taxon>Haemaphysalinae</taxon>
        <taxon>Haemaphysalis</taxon>
    </lineage>
</organism>
<sequence length="778" mass="84330">MTLEDIKRVAKVKLEPQARRYFFTGAEKEQTLKENTAAFQRLRFRPRYLVDVSKVTMSTTILGHRISFPVGFSPFALHKMAHPDGEGGTARAVRDAGTVMILSSFSSTAMEEVRRQAPGALLFFQTYMFRKRSVTKWLVQRAAKAGYSAIVLTADSPVVGHKISPARNRFTLPRNVTFANLIGAPGALNLTAAESKVNEFISPSVSWKDVTWLRQVSGLPVIVKGILTAEAAVQAANHGAAAVLVSNHGGRQLDGTPATIEVLPEIVSAVGHRLEVYLDSGVRSGSDVAKALSFGARAVFCGRPGAWGLSYDGKKGVDKVLDILRTELERTLKLLGCGVNADHLAQPQAATRHFESANALDHLGREVTREKRNVQGSSEYLPSFRNNPDQENSFSSGLVGRIATSFLEANDLSALTVADIERVAKVKLEPQARRYYFSGADKEQTLKENTAAFERLRFRPRYLVDVSVVNMTTTVLGRRISLPVGFSPAAMHMLAHPDGEAGTARAAQDADTVMILSSFSTKTMEEVRRQAPRALLWFQTYLFRDRSLTEYLVKRAVKAGYSAIVLTADSPVVGHKLGPTKNRFVLPPNITFANLAGAPGGVSSDVMTGAEDVVDEFISPSVSWKDVAWLRQTSGLPVVVKGVLTAEAAVQAANNGAAAILVSNHGGRQLDGTPATIEVLPEIVSAVGRRLEIYLDGGVRSGADAAKALSLGARAVFVGRPAVWGLSYDARAKQGAGGKNSFWVFFLRSFFGMPGMLSRVFKREITNIVVTKSYPIEK</sequence>
<dbReference type="InterPro" id="IPR037396">
    <property type="entry name" value="FMN_HAD"/>
</dbReference>
<dbReference type="CDD" id="cd02809">
    <property type="entry name" value="alpha_hydroxyacid_oxid_FMN"/>
    <property type="match status" value="2"/>
</dbReference>
<dbReference type="EMBL" id="JABSTR010000003">
    <property type="protein sequence ID" value="KAH9365501.1"/>
    <property type="molecule type" value="Genomic_DNA"/>
</dbReference>
<feature type="domain" description="FMN hydroxy acid dehydrogenase" evidence="7">
    <location>
        <begin position="1"/>
        <end position="353"/>
    </location>
</feature>
<dbReference type="GO" id="GO:0005777">
    <property type="term" value="C:peroxisome"/>
    <property type="evidence" value="ECO:0007669"/>
    <property type="project" value="UniProtKB-ARBA"/>
</dbReference>
<dbReference type="GO" id="GO:0010181">
    <property type="term" value="F:FMN binding"/>
    <property type="evidence" value="ECO:0007669"/>
    <property type="project" value="InterPro"/>
</dbReference>